<dbReference type="EMBL" id="JBCHKQ010000003">
    <property type="protein sequence ID" value="MEM5948412.1"/>
    <property type="molecule type" value="Genomic_DNA"/>
</dbReference>
<dbReference type="PANTHER" id="PTHR43453:SF1">
    <property type="entry name" value="TRNA_RRNA METHYLTRANSFERASE SPOU TYPE DOMAIN-CONTAINING PROTEIN"/>
    <property type="match status" value="1"/>
</dbReference>
<evidence type="ECO:0000256" key="3">
    <source>
        <dbReference type="ARBA" id="ARBA00022679"/>
    </source>
</evidence>
<feature type="binding site" evidence="7">
    <location>
        <position position="112"/>
    </location>
    <ligand>
        <name>S-adenosyl-L-methionine</name>
        <dbReference type="ChEBI" id="CHEBI:59789"/>
    </ligand>
</feature>
<accession>A0ABU9UCL1</accession>
<comment type="function">
    <text evidence="7">Catalyzes the 2'-O methylation of guanosine at position 18 in tRNA.</text>
</comment>
<comment type="caution">
    <text evidence="9">The sequence shown here is derived from an EMBL/GenBank/DDBJ whole genome shotgun (WGS) entry which is preliminary data.</text>
</comment>
<dbReference type="GO" id="GO:0032259">
    <property type="term" value="P:methylation"/>
    <property type="evidence" value="ECO:0007669"/>
    <property type="project" value="UniProtKB-KW"/>
</dbReference>
<comment type="caution">
    <text evidence="7">Lacks conserved residue(s) required for the propagation of feature annotation.</text>
</comment>
<evidence type="ECO:0000313" key="10">
    <source>
        <dbReference type="Proteomes" id="UP001466331"/>
    </source>
</evidence>
<keyword evidence="3 7" id="KW-0808">Transferase</keyword>
<dbReference type="InterPro" id="IPR029028">
    <property type="entry name" value="Alpha/beta_knot_MTases"/>
</dbReference>
<keyword evidence="10" id="KW-1185">Reference proteome</keyword>
<feature type="binding site" evidence="7">
    <location>
        <position position="165"/>
    </location>
    <ligand>
        <name>S-adenosyl-L-methionine</name>
        <dbReference type="ChEBI" id="CHEBI:59789"/>
    </ligand>
</feature>
<dbReference type="Gene3D" id="3.40.1280.10">
    <property type="match status" value="1"/>
</dbReference>
<reference evidence="9 10" key="1">
    <citation type="submission" date="2024-03" db="EMBL/GenBank/DDBJ databases">
        <title>Ignisphaera cupida sp. nov., a hyperthermophilic hydrolytic archaeon from a hot spring of Kamchatka, and proposal of Ignisphaeraceae fam. nov.</title>
        <authorList>
            <person name="Podosokorskaya O.A."/>
            <person name="Elcheninov A.G."/>
            <person name="Maltseva A.I."/>
            <person name="Zayulina K.S."/>
            <person name="Novikov A."/>
            <person name="Merkel A.Y."/>
        </authorList>
    </citation>
    <scope>NUCLEOTIDE SEQUENCE [LARGE SCALE GENOMIC DNA]</scope>
    <source>
        <strain evidence="9 10">38H-sp</strain>
    </source>
</reference>
<dbReference type="InterPro" id="IPR033671">
    <property type="entry name" value="TrmH"/>
</dbReference>
<protein>
    <recommendedName>
        <fullName evidence="7">tRNA (guanosine(18)-2'-O)-methyltransferase</fullName>
        <ecNumber evidence="7">2.1.1.34</ecNumber>
    </recommendedName>
    <alternativeName>
        <fullName evidence="7">tRNA [Gm18] methyltransferase</fullName>
    </alternativeName>
</protein>
<dbReference type="EC" id="2.1.1.34" evidence="7"/>
<comment type="similarity">
    <text evidence="7">Belongs to the class IV-like SAM-binding methyltransferase superfamily. RNA methyltransferase TrmH family.</text>
</comment>
<dbReference type="SUPFAM" id="SSF75217">
    <property type="entry name" value="alpha/beta knot"/>
    <property type="match status" value="1"/>
</dbReference>
<dbReference type="PANTHER" id="PTHR43453">
    <property type="entry name" value="RRNA METHYLASE-LIKE"/>
    <property type="match status" value="1"/>
</dbReference>
<organism evidence="9 10">
    <name type="scientific">Rarispira pelagica</name>
    <dbReference type="NCBI Taxonomy" id="3141764"/>
    <lineage>
        <taxon>Bacteria</taxon>
        <taxon>Pseudomonadati</taxon>
        <taxon>Spirochaetota</taxon>
        <taxon>Spirochaetia</taxon>
        <taxon>Winmispirales</taxon>
        <taxon>Winmispiraceae</taxon>
        <taxon>Rarispira</taxon>
    </lineage>
</organism>
<keyword evidence="5 7" id="KW-0819">tRNA processing</keyword>
<dbReference type="CDD" id="cd18092">
    <property type="entry name" value="SpoU-like_TrmH"/>
    <property type="match status" value="1"/>
</dbReference>
<evidence type="ECO:0000259" key="8">
    <source>
        <dbReference type="Pfam" id="PF00588"/>
    </source>
</evidence>
<name>A0ABU9UCL1_9SPIR</name>
<evidence type="ECO:0000256" key="4">
    <source>
        <dbReference type="ARBA" id="ARBA00022691"/>
    </source>
</evidence>
<keyword evidence="6 7" id="KW-0694">RNA-binding</keyword>
<evidence type="ECO:0000256" key="6">
    <source>
        <dbReference type="ARBA" id="ARBA00022884"/>
    </source>
</evidence>
<feature type="domain" description="tRNA/rRNA methyltransferase SpoU type" evidence="8">
    <location>
        <begin position="36"/>
        <end position="175"/>
    </location>
</feature>
<evidence type="ECO:0000256" key="1">
    <source>
        <dbReference type="ARBA" id="ARBA00022555"/>
    </source>
</evidence>
<evidence type="ECO:0000256" key="7">
    <source>
        <dbReference type="HAMAP-Rule" id="MF_02060"/>
    </source>
</evidence>
<dbReference type="RefSeq" id="WP_420069861.1">
    <property type="nucleotide sequence ID" value="NZ_JBCHKQ010000003.1"/>
</dbReference>
<dbReference type="InterPro" id="IPR001537">
    <property type="entry name" value="SpoU_MeTrfase"/>
</dbReference>
<keyword evidence="2 7" id="KW-0489">Methyltransferase</keyword>
<gene>
    <name evidence="7" type="primary">trmH</name>
    <name evidence="9" type="ORF">WKV44_07625</name>
</gene>
<comment type="catalytic activity">
    <reaction evidence="7">
        <text>guanosine(18) in tRNA + S-adenosyl-L-methionine = 2'-O-methylguanosine(18) in tRNA + S-adenosyl-L-homocysteine + H(+)</text>
        <dbReference type="Rhea" id="RHEA:20077"/>
        <dbReference type="Rhea" id="RHEA-COMP:10190"/>
        <dbReference type="Rhea" id="RHEA-COMP:10192"/>
        <dbReference type="ChEBI" id="CHEBI:15378"/>
        <dbReference type="ChEBI" id="CHEBI:57856"/>
        <dbReference type="ChEBI" id="CHEBI:59789"/>
        <dbReference type="ChEBI" id="CHEBI:74269"/>
        <dbReference type="ChEBI" id="CHEBI:74445"/>
        <dbReference type="EC" id="2.1.1.34"/>
    </reaction>
</comment>
<dbReference type="Pfam" id="PF00588">
    <property type="entry name" value="SpoU_methylase"/>
    <property type="match status" value="1"/>
</dbReference>
<evidence type="ECO:0000256" key="2">
    <source>
        <dbReference type="ARBA" id="ARBA00022603"/>
    </source>
</evidence>
<dbReference type="GO" id="GO:0008168">
    <property type="term" value="F:methyltransferase activity"/>
    <property type="evidence" value="ECO:0007669"/>
    <property type="project" value="UniProtKB-KW"/>
</dbReference>
<feature type="binding site" evidence="7">
    <location>
        <position position="156"/>
    </location>
    <ligand>
        <name>S-adenosyl-L-methionine</name>
        <dbReference type="ChEBI" id="CHEBI:59789"/>
    </ligand>
</feature>
<dbReference type="InterPro" id="IPR029026">
    <property type="entry name" value="tRNA_m1G_MTases_N"/>
</dbReference>
<proteinExistence type="inferred from homology"/>
<keyword evidence="4 7" id="KW-0949">S-adenosyl-L-methionine</keyword>
<keyword evidence="1 7" id="KW-0820">tRNA-binding</keyword>
<dbReference type="Proteomes" id="UP001466331">
    <property type="component" value="Unassembled WGS sequence"/>
</dbReference>
<dbReference type="HAMAP" id="MF_02060">
    <property type="entry name" value="tRNA_methyltr_TrmH"/>
    <property type="match status" value="1"/>
</dbReference>
<evidence type="ECO:0000313" key="9">
    <source>
        <dbReference type="EMBL" id="MEM5948412.1"/>
    </source>
</evidence>
<sequence>MERTEILALTEYLKQYVTSERLARMEEILSLRTRYIVLGLENIYHPHNANAVLRTCDAMGVQDIHIIEDANRFSPSDGVALGTSKWLSLYRYKSAETAIAELRKSGYRIIATTPHHNPTPLEEVDIEAGPCVFFFGGEVSGLREVVLDNADEYLAIPMYGFVESLNISVSAGMVLQSVVSKLRKSSVDWRLSDYEREELLLDWLRKSIRNVDAIEKRFYGIS</sequence>
<evidence type="ECO:0000256" key="5">
    <source>
        <dbReference type="ARBA" id="ARBA00022694"/>
    </source>
</evidence>